<feature type="region of interest" description="Disordered" evidence="4">
    <location>
        <begin position="1"/>
        <end position="58"/>
    </location>
</feature>
<dbReference type="InterPro" id="IPR008920">
    <property type="entry name" value="TF_FadR/GntR_C"/>
</dbReference>
<organism evidence="6 7">
    <name type="scientific">Rhodoplanes elegans</name>
    <dbReference type="NCBI Taxonomy" id="29408"/>
    <lineage>
        <taxon>Bacteria</taxon>
        <taxon>Pseudomonadati</taxon>
        <taxon>Pseudomonadota</taxon>
        <taxon>Alphaproteobacteria</taxon>
        <taxon>Hyphomicrobiales</taxon>
        <taxon>Nitrobacteraceae</taxon>
        <taxon>Rhodoplanes</taxon>
    </lineage>
</organism>
<gene>
    <name evidence="6" type="ORF">CH338_09470</name>
</gene>
<keyword evidence="2" id="KW-0238">DNA-binding</keyword>
<evidence type="ECO:0000256" key="1">
    <source>
        <dbReference type="ARBA" id="ARBA00023015"/>
    </source>
</evidence>
<dbReference type="GO" id="GO:0003700">
    <property type="term" value="F:DNA-binding transcription factor activity"/>
    <property type="evidence" value="ECO:0007669"/>
    <property type="project" value="InterPro"/>
</dbReference>
<dbReference type="OrthoDB" id="284307at2"/>
<keyword evidence="3" id="KW-0804">Transcription</keyword>
<dbReference type="InterPro" id="IPR036388">
    <property type="entry name" value="WH-like_DNA-bd_sf"/>
</dbReference>
<accession>A0A327KL09</accession>
<dbReference type="Pfam" id="PF07729">
    <property type="entry name" value="FCD"/>
    <property type="match status" value="1"/>
</dbReference>
<feature type="compositionally biased region" description="Basic residues" evidence="4">
    <location>
        <begin position="26"/>
        <end position="36"/>
    </location>
</feature>
<dbReference type="PANTHER" id="PTHR43537">
    <property type="entry name" value="TRANSCRIPTIONAL REGULATOR, GNTR FAMILY"/>
    <property type="match status" value="1"/>
</dbReference>
<dbReference type="CDD" id="cd07377">
    <property type="entry name" value="WHTH_GntR"/>
    <property type="match status" value="1"/>
</dbReference>
<keyword evidence="7" id="KW-1185">Reference proteome</keyword>
<dbReference type="PROSITE" id="PS50949">
    <property type="entry name" value="HTH_GNTR"/>
    <property type="match status" value="1"/>
</dbReference>
<feature type="compositionally biased region" description="Polar residues" evidence="4">
    <location>
        <begin position="39"/>
        <end position="49"/>
    </location>
</feature>
<dbReference type="EMBL" id="NPEU01000076">
    <property type="protein sequence ID" value="RAI39449.1"/>
    <property type="molecule type" value="Genomic_DNA"/>
</dbReference>
<evidence type="ECO:0000256" key="2">
    <source>
        <dbReference type="ARBA" id="ARBA00023125"/>
    </source>
</evidence>
<dbReference type="PANTHER" id="PTHR43537:SF44">
    <property type="entry name" value="GNTR FAMILY REGULATORY PROTEIN"/>
    <property type="match status" value="1"/>
</dbReference>
<dbReference type="SUPFAM" id="SSF48008">
    <property type="entry name" value="GntR ligand-binding domain-like"/>
    <property type="match status" value="1"/>
</dbReference>
<dbReference type="GO" id="GO:0003677">
    <property type="term" value="F:DNA binding"/>
    <property type="evidence" value="ECO:0007669"/>
    <property type="project" value="UniProtKB-KW"/>
</dbReference>
<evidence type="ECO:0000256" key="3">
    <source>
        <dbReference type="ARBA" id="ARBA00023163"/>
    </source>
</evidence>
<comment type="caution">
    <text evidence="6">The sequence shown here is derived from an EMBL/GenBank/DDBJ whole genome shotgun (WGS) entry which is preliminary data.</text>
</comment>
<reference evidence="6 7" key="1">
    <citation type="submission" date="2017-07" db="EMBL/GenBank/DDBJ databases">
        <title>Draft Genome Sequences of Select Purple Nonsulfur Bacteria.</title>
        <authorList>
            <person name="Lasarre B."/>
            <person name="Mckinlay J.B."/>
        </authorList>
    </citation>
    <scope>NUCLEOTIDE SEQUENCE [LARGE SCALE GENOMIC DNA]</scope>
    <source>
        <strain evidence="6 7">DSM 11907</strain>
    </source>
</reference>
<dbReference type="SMART" id="SM00895">
    <property type="entry name" value="FCD"/>
    <property type="match status" value="1"/>
</dbReference>
<feature type="compositionally biased region" description="Basic residues" evidence="4">
    <location>
        <begin position="1"/>
        <end position="11"/>
    </location>
</feature>
<dbReference type="Gene3D" id="1.20.120.530">
    <property type="entry name" value="GntR ligand-binding domain-like"/>
    <property type="match status" value="1"/>
</dbReference>
<dbReference type="Gene3D" id="1.10.10.10">
    <property type="entry name" value="Winged helix-like DNA-binding domain superfamily/Winged helix DNA-binding domain"/>
    <property type="match status" value="1"/>
</dbReference>
<proteinExistence type="predicted"/>
<dbReference type="SUPFAM" id="SSF46785">
    <property type="entry name" value="Winged helix' DNA-binding domain"/>
    <property type="match status" value="1"/>
</dbReference>
<dbReference type="InterPro" id="IPR036390">
    <property type="entry name" value="WH_DNA-bd_sf"/>
</dbReference>
<dbReference type="InterPro" id="IPR000524">
    <property type="entry name" value="Tscrpt_reg_HTH_GntR"/>
</dbReference>
<sequence length="312" mass="34257">MHCTRRGRRLNSRSNPARRPGGARTGARRRGRRVHRTVQGANNMSSLDQPRSRRHADAIPLGPAPGLITAEARLDAAALEIARDSSDLALHRLRELITSERFGHDGRLPPERNLADELGVSRRVVRQALGTLEAEGRIIRQQGRGTFVAEARPSASELVRELSKLTNPVDTLEARLAIEPMQARLAALRATPGDIDKLFEAAEASRVAPDPPSYEKADAAFHRRVAAATRNPLMIAIFEAVMETAADGSWRHGRETAHCINNQAVYAAAHRRIAAAISARNATLAEDAMRAHLTAIQQRLIEYAFPRAEMSD</sequence>
<dbReference type="AlphaFoldDB" id="A0A327KL09"/>
<feature type="domain" description="HTH gntR-type" evidence="5">
    <location>
        <begin position="83"/>
        <end position="151"/>
    </location>
</feature>
<evidence type="ECO:0000313" key="6">
    <source>
        <dbReference type="EMBL" id="RAI39449.1"/>
    </source>
</evidence>
<keyword evidence="1" id="KW-0805">Transcription regulation</keyword>
<dbReference type="Pfam" id="PF00392">
    <property type="entry name" value="GntR"/>
    <property type="match status" value="1"/>
</dbReference>
<evidence type="ECO:0000313" key="7">
    <source>
        <dbReference type="Proteomes" id="UP000248863"/>
    </source>
</evidence>
<dbReference type="SMART" id="SM00345">
    <property type="entry name" value="HTH_GNTR"/>
    <property type="match status" value="1"/>
</dbReference>
<evidence type="ECO:0000259" key="5">
    <source>
        <dbReference type="PROSITE" id="PS50949"/>
    </source>
</evidence>
<dbReference type="PRINTS" id="PR00035">
    <property type="entry name" value="HTHGNTR"/>
</dbReference>
<dbReference type="Proteomes" id="UP000248863">
    <property type="component" value="Unassembled WGS sequence"/>
</dbReference>
<evidence type="ECO:0000256" key="4">
    <source>
        <dbReference type="SAM" id="MobiDB-lite"/>
    </source>
</evidence>
<protein>
    <recommendedName>
        <fullName evidence="5">HTH gntR-type domain-containing protein</fullName>
    </recommendedName>
</protein>
<dbReference type="InterPro" id="IPR011711">
    <property type="entry name" value="GntR_C"/>
</dbReference>
<name>A0A327KL09_9BRAD</name>